<dbReference type="AlphaFoldDB" id="A0AAD7T6H3"/>
<dbReference type="Proteomes" id="UP001221898">
    <property type="component" value="Unassembled WGS sequence"/>
</dbReference>
<gene>
    <name evidence="2" type="ORF">AAFF_G00009380</name>
</gene>
<feature type="region of interest" description="Disordered" evidence="1">
    <location>
        <begin position="19"/>
        <end position="39"/>
    </location>
</feature>
<accession>A0AAD7T6H3</accession>
<evidence type="ECO:0000313" key="3">
    <source>
        <dbReference type="Proteomes" id="UP001221898"/>
    </source>
</evidence>
<proteinExistence type="predicted"/>
<dbReference type="EMBL" id="JAINUG010000010">
    <property type="protein sequence ID" value="KAJ8415240.1"/>
    <property type="molecule type" value="Genomic_DNA"/>
</dbReference>
<organism evidence="2 3">
    <name type="scientific">Aldrovandia affinis</name>
    <dbReference type="NCBI Taxonomy" id="143900"/>
    <lineage>
        <taxon>Eukaryota</taxon>
        <taxon>Metazoa</taxon>
        <taxon>Chordata</taxon>
        <taxon>Craniata</taxon>
        <taxon>Vertebrata</taxon>
        <taxon>Euteleostomi</taxon>
        <taxon>Actinopterygii</taxon>
        <taxon>Neopterygii</taxon>
        <taxon>Teleostei</taxon>
        <taxon>Notacanthiformes</taxon>
        <taxon>Halosauridae</taxon>
        <taxon>Aldrovandia</taxon>
    </lineage>
</organism>
<reference evidence="2" key="1">
    <citation type="journal article" date="2023" name="Science">
        <title>Genome structures resolve the early diversification of teleost fishes.</title>
        <authorList>
            <person name="Parey E."/>
            <person name="Louis A."/>
            <person name="Montfort J."/>
            <person name="Bouchez O."/>
            <person name="Roques C."/>
            <person name="Iampietro C."/>
            <person name="Lluch J."/>
            <person name="Castinel A."/>
            <person name="Donnadieu C."/>
            <person name="Desvignes T."/>
            <person name="Floi Bucao C."/>
            <person name="Jouanno E."/>
            <person name="Wen M."/>
            <person name="Mejri S."/>
            <person name="Dirks R."/>
            <person name="Jansen H."/>
            <person name="Henkel C."/>
            <person name="Chen W.J."/>
            <person name="Zahm M."/>
            <person name="Cabau C."/>
            <person name="Klopp C."/>
            <person name="Thompson A.W."/>
            <person name="Robinson-Rechavi M."/>
            <person name="Braasch I."/>
            <person name="Lecointre G."/>
            <person name="Bobe J."/>
            <person name="Postlethwait J.H."/>
            <person name="Berthelot C."/>
            <person name="Roest Crollius H."/>
            <person name="Guiguen Y."/>
        </authorList>
    </citation>
    <scope>NUCLEOTIDE SEQUENCE</scope>
    <source>
        <strain evidence="2">NC1722</strain>
    </source>
</reference>
<comment type="caution">
    <text evidence="2">The sequence shown here is derived from an EMBL/GenBank/DDBJ whole genome shotgun (WGS) entry which is preliminary data.</text>
</comment>
<evidence type="ECO:0000313" key="2">
    <source>
        <dbReference type="EMBL" id="KAJ8415240.1"/>
    </source>
</evidence>
<protein>
    <submittedName>
        <fullName evidence="2">Uncharacterized protein</fullName>
    </submittedName>
</protein>
<keyword evidence="3" id="KW-1185">Reference proteome</keyword>
<name>A0AAD7T6H3_9TELE</name>
<evidence type="ECO:0000256" key="1">
    <source>
        <dbReference type="SAM" id="MobiDB-lite"/>
    </source>
</evidence>
<sequence length="125" mass="13826">MIILAQAAETAELGKITEEDRGRYGSSSPHGIGRRRKVSFHHRGMKMGKVNDNDPIEGACGPEGMPRLWDRMAFNPARVILFTSMSRDGPFETGGLVNRVKGVFPNKINHITMQENFDTVLSVGI</sequence>